<reference evidence="1 2" key="1">
    <citation type="submission" date="2017-08" db="EMBL/GenBank/DDBJ databases">
        <title>Draft genome sequences of 64 type strains of genus Staph aureus.</title>
        <authorList>
            <person name="Cole K."/>
            <person name="Golubchik T."/>
            <person name="Russell J."/>
            <person name="Foster D."/>
            <person name="Llewelyn M."/>
            <person name="Wilson D."/>
            <person name="Crook D."/>
            <person name="Paul J."/>
        </authorList>
    </citation>
    <scope>NUCLEOTIDE SEQUENCE [LARGE SCALE GENOMIC DNA]</scope>
    <source>
        <strain evidence="1 2">DSM 21968</strain>
    </source>
</reference>
<gene>
    <name evidence="1" type="ORF">CD122_01190</name>
</gene>
<organism evidence="1 2">
    <name type="scientific">Staphylococcus rostri</name>
    <dbReference type="NCBI Taxonomy" id="522262"/>
    <lineage>
        <taxon>Bacteria</taxon>
        <taxon>Bacillati</taxon>
        <taxon>Bacillota</taxon>
        <taxon>Bacilli</taxon>
        <taxon>Bacillales</taxon>
        <taxon>Staphylococcaceae</taxon>
        <taxon>Staphylococcus</taxon>
    </lineage>
</organism>
<comment type="caution">
    <text evidence="1">The sequence shown here is derived from an EMBL/GenBank/DDBJ whole genome shotgun (WGS) entry which is preliminary data.</text>
</comment>
<proteinExistence type="predicted"/>
<name>A0A2K3YWC0_9STAP</name>
<accession>A0A2K3YWC0</accession>
<dbReference type="Proteomes" id="UP000242752">
    <property type="component" value="Unassembled WGS sequence"/>
</dbReference>
<dbReference type="OrthoDB" id="2404754at2"/>
<evidence type="ECO:0000313" key="2">
    <source>
        <dbReference type="Proteomes" id="UP000242752"/>
    </source>
</evidence>
<dbReference type="InterPro" id="IPR012334">
    <property type="entry name" value="Pectin_lyas_fold"/>
</dbReference>
<protein>
    <recommendedName>
        <fullName evidence="3">Pectate lyase superfamily protein domain-containing protein</fullName>
    </recommendedName>
</protein>
<dbReference type="InterPro" id="IPR011050">
    <property type="entry name" value="Pectin_lyase_fold/virulence"/>
</dbReference>
<evidence type="ECO:0008006" key="3">
    <source>
        <dbReference type="Google" id="ProtNLM"/>
    </source>
</evidence>
<evidence type="ECO:0000313" key="1">
    <source>
        <dbReference type="EMBL" id="PNZ29913.1"/>
    </source>
</evidence>
<dbReference type="SMART" id="SM00710">
    <property type="entry name" value="PbH1"/>
    <property type="match status" value="10"/>
</dbReference>
<dbReference type="AlphaFoldDB" id="A0A2K3YWC0"/>
<sequence length="651" mass="72824">MKLDLLKKLDVFFNDKFIGQNESNYKKIEEAINGQDSDLSNHKTTDLNAHNSKQITHENTTVYKMLIYQMERIRNLVLGVDGDGIKEVTDSRVSIDGKTHGLLSERLFYDLNRTNEKLEKVDKKFVEINFDTFNPDKTGESPTDLELQEALDQIRDAGAGTLVIKNGTYLINKRLTVYSNTTIKMEENAVLLRGNTSSIIDLGSMKEVFYGYDGVKNVHFIGGTIDCNLEQIEKYPTTAVNMINIRHAENVSFYNVKFRNTLSYHALDVNGVNRLTVENCIFEGYKNLNGAELKEAIQISEVMPGGIGGPGAWDGTPCKNIVITDCIFRASDIAPSFQVCIGNHSSIHDVFQENIKITNNIFEDCYMGIRPFKWNNVQITGNTFDRNNIGIRIAVSKGNTNSSKDANGVQTNQSQGCDIYIIKENVFRDYKNWGVCAVGEEYKDSIGYVGSLNISDNSFVSENVSTKNEAILTDLCRNVRVSNNFIISGHRGLNLSSSHNIFIDNNVFSSLVTEAIYISISGHSGYAQETRHLNITNNTVNQTGKNGFYIQNARFVYITQNKVSNTSLFTGDQVKRGGVYLNDCRNGRIESNDFWGEKHSFAILGASLTNFISFNNGGSGIVQLFGDSVYIGHYNVSTKNNIFKRDMKGKV</sequence>
<keyword evidence="2" id="KW-1185">Reference proteome</keyword>
<dbReference type="RefSeq" id="WP_103357198.1">
    <property type="nucleotide sequence ID" value="NZ_PPRF01000010.1"/>
</dbReference>
<dbReference type="InterPro" id="IPR006626">
    <property type="entry name" value="PbH1"/>
</dbReference>
<dbReference type="Gene3D" id="2.160.20.10">
    <property type="entry name" value="Single-stranded right-handed beta-helix, Pectin lyase-like"/>
    <property type="match status" value="1"/>
</dbReference>
<dbReference type="EMBL" id="PPRF01000010">
    <property type="protein sequence ID" value="PNZ29913.1"/>
    <property type="molecule type" value="Genomic_DNA"/>
</dbReference>
<dbReference type="SUPFAM" id="SSF51126">
    <property type="entry name" value="Pectin lyase-like"/>
    <property type="match status" value="2"/>
</dbReference>